<organism evidence="1">
    <name type="scientific">Tanacetum cinerariifolium</name>
    <name type="common">Dalmatian daisy</name>
    <name type="synonym">Chrysanthemum cinerariifolium</name>
    <dbReference type="NCBI Taxonomy" id="118510"/>
    <lineage>
        <taxon>Eukaryota</taxon>
        <taxon>Viridiplantae</taxon>
        <taxon>Streptophyta</taxon>
        <taxon>Embryophyta</taxon>
        <taxon>Tracheophyta</taxon>
        <taxon>Spermatophyta</taxon>
        <taxon>Magnoliopsida</taxon>
        <taxon>eudicotyledons</taxon>
        <taxon>Gunneridae</taxon>
        <taxon>Pentapetalae</taxon>
        <taxon>asterids</taxon>
        <taxon>campanulids</taxon>
        <taxon>Asterales</taxon>
        <taxon>Asteraceae</taxon>
        <taxon>Asteroideae</taxon>
        <taxon>Anthemideae</taxon>
        <taxon>Anthemidinae</taxon>
        <taxon>Tanacetum</taxon>
    </lineage>
</organism>
<reference evidence="1" key="1">
    <citation type="journal article" date="2019" name="Sci. Rep.">
        <title>Draft genome of Tanacetum cinerariifolium, the natural source of mosquito coil.</title>
        <authorList>
            <person name="Yamashiro T."/>
            <person name="Shiraishi A."/>
            <person name="Satake H."/>
            <person name="Nakayama K."/>
        </authorList>
    </citation>
    <scope>NUCLEOTIDE SEQUENCE</scope>
</reference>
<dbReference type="AlphaFoldDB" id="A0A699U7Y8"/>
<comment type="caution">
    <text evidence="1">The sequence shown here is derived from an EMBL/GenBank/DDBJ whole genome shotgun (WGS) entry which is preliminary data.</text>
</comment>
<sequence>IIPVTRQGMTTDAIEELIAQCVADALETYEANRNTRNGDGNGSRS</sequence>
<protein>
    <submittedName>
        <fullName evidence="1">Uncharacterized protein</fullName>
    </submittedName>
</protein>
<accession>A0A699U7Y8</accession>
<gene>
    <name evidence="1" type="ORF">Tci_887843</name>
</gene>
<feature type="non-terminal residue" evidence="1">
    <location>
        <position position="1"/>
    </location>
</feature>
<name>A0A699U7Y8_TANCI</name>
<dbReference type="EMBL" id="BKCJ011289560">
    <property type="protein sequence ID" value="GFD15874.1"/>
    <property type="molecule type" value="Genomic_DNA"/>
</dbReference>
<evidence type="ECO:0000313" key="1">
    <source>
        <dbReference type="EMBL" id="GFD15874.1"/>
    </source>
</evidence>
<proteinExistence type="predicted"/>